<feature type="compositionally biased region" description="Basic and acidic residues" evidence="1">
    <location>
        <begin position="1136"/>
        <end position="1150"/>
    </location>
</feature>
<sequence>MWRQCLPTVRVAGGGNARIASYRAHTIACSALLRTHGPKTSLPRQKVTPECSPCLQDNSSTDLHGAYTAVVVNTVTNPHDMSTPGRESSSNLYESEHFETASMNPAPGLPLFPAHDVVHARAQAPSEPILSTSQEDARIPVPDTSTKDAVVGDEAASATRLLEMLSASATKEPPNVVRSLYYAVSARGQLSMLDSAHFTTLLRFFGTLSLSSPEKVYTYKYSHSIASDLPSQAFRPYWSFMVAVGIDKVSMGFKHNMVDHYWLLRAQLSLLDVACRSSTRSTRQRSWLQTKFRVVQHHYRLLNASIHNDPSSHRIYHVSYLGFLLAHGIPEYRKEAVKTISCLILNYDDCPPWLLSYLWNIVLKVEELPAELKIHILNALEARVTSALVVTYASPDEPRREDIKMPLPKLTFVQRSKAALSDIPTHQSLPKRSPGANVGLSISRPPTVKPPKPIFTSVLVNYLGQALFTRHSPCDKADALETEFKDWALSIASAIFVGKGGMTPDRRWTSLYLLALARTSSPSGKPPNEPILVESGAVAEWHTICALASIEKLVLSTGEQVTLPFTDVVTQGFNHILNSLWRSWVSARTDLTVRRLVTMRAICASFYHLGGRLGNKHLVEDCHRFTITSGILDPHPVDSSSPIGLHTLAVEQFVSCVNSGFQVSDAYHDMKKALPDQHSLTVVVNSVVDRLTWQAPHMAHYVHKFAAENYGLRLYVANAAKLALAFARKGYKDALSYLELDYFNDKELLQIVLPLLTYYAQLGQRLGRQRASIVGRAMLAAFQVRPPREAREDIQRIVLTLPRLGSNLAETAVEVVEAILRKAPSYFCRYFYSAFLRRLLAHREFACAKRVFDIACRKWPRFQRSWQDFLISEYIRAGALTFTRKLARSRFNRSRTDSSHLVLLARRISTHKHTLRKVATLSMQAIATRSELSNRALGCLHTLNLLLRANRKRAALKFYVQMRSSFTVKEQTGMGNAIIYASGAWQRNERRLRCLFGTMDRLITSYGFIPDRVTVNILLSALMQWQKGVDKFVLRDLFDRLVQSGYPAGRWNCPPFGSRKRKPGDVAMVKEGVSEQVAGMFELPIMREDISFRRHVQPLYRTFIGHFHLRGDKASARVVKGILKELEERMEEDGENGTRDESGRRSNGEA</sequence>
<dbReference type="Proteomes" id="UP000250043">
    <property type="component" value="Unassembled WGS sequence"/>
</dbReference>
<keyword evidence="3" id="KW-1185">Reference proteome</keyword>
<organism evidence="2 3">
    <name type="scientific">Obba rivulosa</name>
    <dbReference type="NCBI Taxonomy" id="1052685"/>
    <lineage>
        <taxon>Eukaryota</taxon>
        <taxon>Fungi</taxon>
        <taxon>Dikarya</taxon>
        <taxon>Basidiomycota</taxon>
        <taxon>Agaricomycotina</taxon>
        <taxon>Agaricomycetes</taxon>
        <taxon>Polyporales</taxon>
        <taxon>Gelatoporiaceae</taxon>
        <taxon>Obba</taxon>
    </lineage>
</organism>
<proteinExistence type="predicted"/>
<name>A0A8E2J6J6_9APHY</name>
<feature type="region of interest" description="Disordered" evidence="1">
    <location>
        <begin position="1127"/>
        <end position="1150"/>
    </location>
</feature>
<evidence type="ECO:0000313" key="2">
    <source>
        <dbReference type="EMBL" id="OCH94387.1"/>
    </source>
</evidence>
<dbReference type="EMBL" id="KV722344">
    <property type="protein sequence ID" value="OCH94387.1"/>
    <property type="molecule type" value="Genomic_DNA"/>
</dbReference>
<gene>
    <name evidence="2" type="ORF">OBBRIDRAFT_884778</name>
</gene>
<evidence type="ECO:0000313" key="3">
    <source>
        <dbReference type="Proteomes" id="UP000250043"/>
    </source>
</evidence>
<protein>
    <submittedName>
        <fullName evidence="2">Uncharacterized protein</fullName>
    </submittedName>
</protein>
<dbReference type="InterPro" id="IPR011990">
    <property type="entry name" value="TPR-like_helical_dom_sf"/>
</dbReference>
<dbReference type="AlphaFoldDB" id="A0A8E2J6J6"/>
<evidence type="ECO:0000256" key="1">
    <source>
        <dbReference type="SAM" id="MobiDB-lite"/>
    </source>
</evidence>
<dbReference type="OrthoDB" id="2565179at2759"/>
<accession>A0A8E2J6J6</accession>
<dbReference type="Gene3D" id="1.25.40.10">
    <property type="entry name" value="Tetratricopeptide repeat domain"/>
    <property type="match status" value="1"/>
</dbReference>
<reference evidence="2 3" key="1">
    <citation type="submission" date="2016-07" db="EMBL/GenBank/DDBJ databases">
        <title>Draft genome of the white-rot fungus Obba rivulosa 3A-2.</title>
        <authorList>
            <consortium name="DOE Joint Genome Institute"/>
            <person name="Miettinen O."/>
            <person name="Riley R."/>
            <person name="Acob R."/>
            <person name="Barry K."/>
            <person name="Cullen D."/>
            <person name="De Vries R."/>
            <person name="Hainaut M."/>
            <person name="Hatakka A."/>
            <person name="Henrissat B."/>
            <person name="Hilden K."/>
            <person name="Kuo R."/>
            <person name="Labutti K."/>
            <person name="Lipzen A."/>
            <person name="Makela M.R."/>
            <person name="Sandor L."/>
            <person name="Spatafora J.W."/>
            <person name="Grigoriev I.V."/>
            <person name="Hibbett D.S."/>
        </authorList>
    </citation>
    <scope>NUCLEOTIDE SEQUENCE [LARGE SCALE GENOMIC DNA]</scope>
    <source>
        <strain evidence="2 3">3A-2</strain>
    </source>
</reference>